<dbReference type="PANTHER" id="PTHR10533:SF2">
    <property type="entry name" value="PANCREATIC POLYPEPTIDE PROHORMONE"/>
    <property type="match status" value="1"/>
</dbReference>
<dbReference type="GO" id="GO:0005615">
    <property type="term" value="C:extracellular space"/>
    <property type="evidence" value="ECO:0007669"/>
    <property type="project" value="TreeGrafter"/>
</dbReference>
<keyword evidence="3" id="KW-0964">Secreted</keyword>
<dbReference type="CDD" id="cd00126">
    <property type="entry name" value="PAH"/>
    <property type="match status" value="1"/>
</dbReference>
<comment type="similarity">
    <text evidence="2 6">Belongs to the NPY family.</text>
</comment>
<dbReference type="PRINTS" id="PR00278">
    <property type="entry name" value="PANCHORMONE"/>
</dbReference>
<dbReference type="SMART" id="SM00309">
    <property type="entry name" value="PAH"/>
    <property type="match status" value="1"/>
</dbReference>
<dbReference type="Gene3D" id="6.10.250.900">
    <property type="match status" value="1"/>
</dbReference>
<dbReference type="GO" id="GO:0007631">
    <property type="term" value="P:feeding behavior"/>
    <property type="evidence" value="ECO:0007669"/>
    <property type="project" value="TreeGrafter"/>
</dbReference>
<evidence type="ECO:0000256" key="2">
    <source>
        <dbReference type="ARBA" id="ARBA00010022"/>
    </source>
</evidence>
<evidence type="ECO:0000256" key="1">
    <source>
        <dbReference type="ARBA" id="ARBA00004613"/>
    </source>
</evidence>
<accession>A0AAV2ZUR0</accession>
<protein>
    <submittedName>
        <fullName evidence="8">Uncharacterized protein</fullName>
    </submittedName>
</protein>
<dbReference type="Pfam" id="PF00159">
    <property type="entry name" value="Hormone_3"/>
    <property type="match status" value="1"/>
</dbReference>
<dbReference type="PROSITE" id="PS50276">
    <property type="entry name" value="PANCREATIC_HORMONE_2"/>
    <property type="match status" value="1"/>
</dbReference>
<feature type="chain" id="PRO_5043999526" evidence="7">
    <location>
        <begin position="25"/>
        <end position="75"/>
    </location>
</feature>
<comment type="caution">
    <text evidence="8">The sequence shown here is derived from an EMBL/GenBank/DDBJ whole genome shotgun (WGS) entry which is preliminary data.</text>
</comment>
<evidence type="ECO:0000256" key="7">
    <source>
        <dbReference type="SAM" id="SignalP"/>
    </source>
</evidence>
<dbReference type="InterPro" id="IPR001955">
    <property type="entry name" value="Pancreatic_hormone-like"/>
</dbReference>
<evidence type="ECO:0000256" key="6">
    <source>
        <dbReference type="RuleBase" id="RU000656"/>
    </source>
</evidence>
<name>A0AAV2ZUR0_PYXAD</name>
<evidence type="ECO:0000256" key="4">
    <source>
        <dbReference type="ARBA" id="ARBA00022702"/>
    </source>
</evidence>
<dbReference type="EMBL" id="DYDO01000006">
    <property type="protein sequence ID" value="DBA22229.1"/>
    <property type="molecule type" value="Genomic_DNA"/>
</dbReference>
<dbReference type="PROSITE" id="PS00265">
    <property type="entry name" value="PANCREATIC_HORMONE_1"/>
    <property type="match status" value="1"/>
</dbReference>
<sequence length="75" mass="8458">MTSMLRHLLAFVLIILALSLATSAAPSEPQHPGGQATPEQLAQYYSDLYQYITFITRPRFGKRWDEVGVEDVPSY</sequence>
<evidence type="ECO:0000313" key="8">
    <source>
        <dbReference type="EMBL" id="DBA22229.1"/>
    </source>
</evidence>
<dbReference type="PANTHER" id="PTHR10533">
    <property type="entry name" value="NEUROPEPTIDE Y/PANCREATIC HORMONE/PEPTIDE YY"/>
    <property type="match status" value="1"/>
</dbReference>
<dbReference type="InterPro" id="IPR020392">
    <property type="entry name" value="Pancreatic_hormone-like_CS"/>
</dbReference>
<keyword evidence="4" id="KW-0372">Hormone</keyword>
<dbReference type="GO" id="GO:0007218">
    <property type="term" value="P:neuropeptide signaling pathway"/>
    <property type="evidence" value="ECO:0007669"/>
    <property type="project" value="TreeGrafter"/>
</dbReference>
<evidence type="ECO:0000313" key="9">
    <source>
        <dbReference type="Proteomes" id="UP001181693"/>
    </source>
</evidence>
<gene>
    <name evidence="8" type="ORF">GDO54_013276</name>
</gene>
<reference evidence="8" key="1">
    <citation type="thesis" date="2020" institute="ProQuest LLC" country="789 East Eisenhower Parkway, Ann Arbor, MI, USA">
        <title>Comparative Genomics and Chromosome Evolution.</title>
        <authorList>
            <person name="Mudd A.B."/>
        </authorList>
    </citation>
    <scope>NUCLEOTIDE SEQUENCE</scope>
    <source>
        <strain evidence="8">1538</strain>
        <tissue evidence="8">Blood</tissue>
    </source>
</reference>
<organism evidence="8 9">
    <name type="scientific">Pyxicephalus adspersus</name>
    <name type="common">African bullfrog</name>
    <dbReference type="NCBI Taxonomy" id="30357"/>
    <lineage>
        <taxon>Eukaryota</taxon>
        <taxon>Metazoa</taxon>
        <taxon>Chordata</taxon>
        <taxon>Craniata</taxon>
        <taxon>Vertebrata</taxon>
        <taxon>Euteleostomi</taxon>
        <taxon>Amphibia</taxon>
        <taxon>Batrachia</taxon>
        <taxon>Anura</taxon>
        <taxon>Neobatrachia</taxon>
        <taxon>Ranoidea</taxon>
        <taxon>Pyxicephalidae</taxon>
        <taxon>Pyxicephalinae</taxon>
        <taxon>Pyxicephalus</taxon>
    </lineage>
</organism>
<keyword evidence="7" id="KW-0732">Signal</keyword>
<evidence type="ECO:0000256" key="3">
    <source>
        <dbReference type="ARBA" id="ARBA00022525"/>
    </source>
</evidence>
<evidence type="ECO:0000256" key="5">
    <source>
        <dbReference type="ARBA" id="ARBA00022815"/>
    </source>
</evidence>
<keyword evidence="5" id="KW-0027">Amidation</keyword>
<feature type="signal peptide" evidence="7">
    <location>
        <begin position="1"/>
        <end position="24"/>
    </location>
</feature>
<proteinExistence type="inferred from homology"/>
<comment type="subcellular location">
    <subcellularLocation>
        <location evidence="1">Secreted</location>
    </subcellularLocation>
</comment>
<keyword evidence="9" id="KW-1185">Reference proteome</keyword>
<dbReference type="Proteomes" id="UP001181693">
    <property type="component" value="Unassembled WGS sequence"/>
</dbReference>
<dbReference type="GO" id="GO:0005184">
    <property type="term" value="F:neuropeptide hormone activity"/>
    <property type="evidence" value="ECO:0007669"/>
    <property type="project" value="TreeGrafter"/>
</dbReference>
<dbReference type="AlphaFoldDB" id="A0AAV2ZUR0"/>
<dbReference type="GO" id="GO:0031841">
    <property type="term" value="F:neuropeptide Y receptor binding"/>
    <property type="evidence" value="ECO:0007669"/>
    <property type="project" value="TreeGrafter"/>
</dbReference>